<dbReference type="InterPro" id="IPR050666">
    <property type="entry name" value="ESRP"/>
</dbReference>
<evidence type="ECO:0000256" key="1">
    <source>
        <dbReference type="ARBA" id="ARBA00004642"/>
    </source>
</evidence>
<keyword evidence="6 10" id="KW-0694">RNA-binding</keyword>
<gene>
    <name evidence="12" type="ORF">GW7_09508</name>
</gene>
<evidence type="ECO:0000256" key="8">
    <source>
        <dbReference type="ARBA" id="ARBA00023242"/>
    </source>
</evidence>
<proteinExistence type="predicted"/>
<dbReference type="PANTHER" id="PTHR13976">
    <property type="entry name" value="HETEROGENEOUS NUCLEAR RIBONUCLEOPROTEIN-RELATED"/>
    <property type="match status" value="1"/>
</dbReference>
<dbReference type="CDD" id="cd12731">
    <property type="entry name" value="RRM2_hnRNPH_hnRNPH2_hnRNPF"/>
    <property type="match status" value="1"/>
</dbReference>
<dbReference type="SUPFAM" id="SSF54928">
    <property type="entry name" value="RNA-binding domain, RBD"/>
    <property type="match status" value="3"/>
</dbReference>
<dbReference type="Pfam" id="PF08080">
    <property type="entry name" value="zf-RNPHF"/>
    <property type="match status" value="1"/>
</dbReference>
<feature type="domain" description="RRM" evidence="11">
    <location>
        <begin position="246"/>
        <end position="323"/>
    </location>
</feature>
<name>G5AZK1_HETGA</name>
<dbReference type="FunFam" id="3.30.70.330:FF:000075">
    <property type="entry name" value="Heterogeneous nuclear ribonucleoprotein H1 (H)"/>
    <property type="match status" value="1"/>
</dbReference>
<dbReference type="FunFam" id="3.30.70.330:FF:000071">
    <property type="entry name" value="heterogeneous nuclear ribonucleoprotein H isoform X1"/>
    <property type="match status" value="1"/>
</dbReference>
<feature type="domain" description="RRM" evidence="11">
    <location>
        <begin position="10"/>
        <end position="89"/>
    </location>
</feature>
<dbReference type="GO" id="GO:1990904">
    <property type="term" value="C:ribonucleoprotein complex"/>
    <property type="evidence" value="ECO:0007669"/>
    <property type="project" value="UniProtKB-KW"/>
</dbReference>
<dbReference type="FunFam" id="3.30.70.330:FF:000031">
    <property type="entry name" value="Heterogeneous nuclear ribonucleoprotein h3 isoform"/>
    <property type="match status" value="1"/>
</dbReference>
<evidence type="ECO:0000256" key="3">
    <source>
        <dbReference type="ARBA" id="ARBA00022553"/>
    </source>
</evidence>
<feature type="domain" description="RRM" evidence="11">
    <location>
        <begin position="110"/>
        <end position="187"/>
    </location>
</feature>
<evidence type="ECO:0000256" key="10">
    <source>
        <dbReference type="PROSITE-ProRule" id="PRU00176"/>
    </source>
</evidence>
<dbReference type="EMBL" id="JH167641">
    <property type="protein sequence ID" value="EHB02462.1"/>
    <property type="molecule type" value="Genomic_DNA"/>
</dbReference>
<keyword evidence="5" id="KW-0832">Ubl conjugation</keyword>
<evidence type="ECO:0000313" key="13">
    <source>
        <dbReference type="Proteomes" id="UP000006813"/>
    </source>
</evidence>
<keyword evidence="7" id="KW-0007">Acetylation</keyword>
<keyword evidence="9 12" id="KW-0687">Ribonucleoprotein</keyword>
<organism evidence="12 13">
    <name type="scientific">Heterocephalus glaber</name>
    <name type="common">Naked mole rat</name>
    <dbReference type="NCBI Taxonomy" id="10181"/>
    <lineage>
        <taxon>Eukaryota</taxon>
        <taxon>Metazoa</taxon>
        <taxon>Chordata</taxon>
        <taxon>Craniata</taxon>
        <taxon>Vertebrata</taxon>
        <taxon>Euteleostomi</taxon>
        <taxon>Mammalia</taxon>
        <taxon>Eutheria</taxon>
        <taxon>Euarchontoglires</taxon>
        <taxon>Glires</taxon>
        <taxon>Rodentia</taxon>
        <taxon>Hystricomorpha</taxon>
        <taxon>Bathyergidae</taxon>
        <taxon>Heterocephalus</taxon>
    </lineage>
</organism>
<dbReference type="InParanoid" id="G5AZK1"/>
<evidence type="ECO:0000256" key="5">
    <source>
        <dbReference type="ARBA" id="ARBA00022843"/>
    </source>
</evidence>
<dbReference type="STRING" id="10181.G5AZK1"/>
<dbReference type="AlphaFoldDB" id="G5AZK1"/>
<evidence type="ECO:0000256" key="2">
    <source>
        <dbReference type="ARBA" id="ARBA00022499"/>
    </source>
</evidence>
<dbReference type="CDD" id="cd12506">
    <property type="entry name" value="RRM3_hnRNPH_CRSF1_like"/>
    <property type="match status" value="1"/>
</dbReference>
<dbReference type="InterPro" id="IPR035979">
    <property type="entry name" value="RBD_domain_sf"/>
</dbReference>
<sequence>MLGPERGEAYVVKLRGLPWSCSIEDVQNFLSDCTIRDGVAGVHFIYTREGRQSGEAFVELESEDDVKMALKKDRESMGHRYIEVFKSHRTEMDWVLKHSGPNSADTANDGFVRLRGLPFGCTKEEIVQFFSGLEIVPNGITLPVDPEGKITGEAFVQFASQELAEKALGKHKERIGHRYIEVFKSSQEEVRSYSDPPLKFTSVQQPGPYDHPDTARRYIGIVKQAGLERMRSYGDGEFTVQSTTGHCVHMRGLPYKATENDIYNFFSPLNPVRVHIEIGPDGRVTGEADVEFATHEEAVAAMSKDRANMQHRYIELFLNSTTGASNGAYSSQVLQGMGVSAAQAIYSSLVSQSVRGCYGASYSGQNSMGGDD</sequence>
<dbReference type="InterPro" id="IPR000504">
    <property type="entry name" value="RRM_dom"/>
</dbReference>
<keyword evidence="3" id="KW-0597">Phosphoprotein</keyword>
<evidence type="ECO:0000313" key="12">
    <source>
        <dbReference type="EMBL" id="EHB02462.1"/>
    </source>
</evidence>
<dbReference type="SMART" id="SM00360">
    <property type="entry name" value="RRM"/>
    <property type="match status" value="3"/>
</dbReference>
<keyword evidence="4" id="KW-0677">Repeat</keyword>
<keyword evidence="8" id="KW-0539">Nucleus</keyword>
<dbReference type="CDD" id="cd12729">
    <property type="entry name" value="RRM1_hnRNPH_hnRNPH2_hnRNPF"/>
    <property type="match status" value="1"/>
</dbReference>
<dbReference type="Pfam" id="PF00076">
    <property type="entry name" value="RRM_1"/>
    <property type="match status" value="2"/>
</dbReference>
<dbReference type="GO" id="GO:0003723">
    <property type="term" value="F:RNA binding"/>
    <property type="evidence" value="ECO:0007669"/>
    <property type="project" value="UniProtKB-UniRule"/>
</dbReference>
<dbReference type="InterPro" id="IPR012677">
    <property type="entry name" value="Nucleotide-bd_a/b_plait_sf"/>
</dbReference>
<evidence type="ECO:0000256" key="9">
    <source>
        <dbReference type="ARBA" id="ARBA00023274"/>
    </source>
</evidence>
<keyword evidence="2" id="KW-1017">Isopeptide bond</keyword>
<accession>G5AZK1</accession>
<reference evidence="12 13" key="1">
    <citation type="journal article" date="2011" name="Nature">
        <title>Genome sequencing reveals insights into physiology and longevity of the naked mole rat.</title>
        <authorList>
            <person name="Kim E.B."/>
            <person name="Fang X."/>
            <person name="Fushan A.A."/>
            <person name="Huang Z."/>
            <person name="Lobanov A.V."/>
            <person name="Han L."/>
            <person name="Marino S.M."/>
            <person name="Sun X."/>
            <person name="Turanov A.A."/>
            <person name="Yang P."/>
            <person name="Yim S.H."/>
            <person name="Zhao X."/>
            <person name="Kasaikina M.V."/>
            <person name="Stoletzki N."/>
            <person name="Peng C."/>
            <person name="Polak P."/>
            <person name="Xiong Z."/>
            <person name="Kiezun A."/>
            <person name="Zhu Y."/>
            <person name="Chen Y."/>
            <person name="Kryukov G.V."/>
            <person name="Zhang Q."/>
            <person name="Peshkin L."/>
            <person name="Yang L."/>
            <person name="Bronson R.T."/>
            <person name="Buffenstein R."/>
            <person name="Wang B."/>
            <person name="Han C."/>
            <person name="Li Q."/>
            <person name="Chen L."/>
            <person name="Zhao W."/>
            <person name="Sunyaev S.R."/>
            <person name="Park T.J."/>
            <person name="Zhang G."/>
            <person name="Wang J."/>
            <person name="Gladyshev V.N."/>
        </authorList>
    </citation>
    <scope>NUCLEOTIDE SEQUENCE [LARGE SCALE GENOMIC DNA]</scope>
</reference>
<dbReference type="Proteomes" id="UP000006813">
    <property type="component" value="Unassembled WGS sequence"/>
</dbReference>
<protein>
    <submittedName>
        <fullName evidence="12">Heterogeneous nuclear ribonucleoprotein F</fullName>
    </submittedName>
</protein>
<evidence type="ECO:0000256" key="7">
    <source>
        <dbReference type="ARBA" id="ARBA00022990"/>
    </source>
</evidence>
<dbReference type="Gene3D" id="3.30.70.330">
    <property type="match status" value="3"/>
</dbReference>
<evidence type="ECO:0000259" key="11">
    <source>
        <dbReference type="PROSITE" id="PS50102"/>
    </source>
</evidence>
<dbReference type="GO" id="GO:0005654">
    <property type="term" value="C:nucleoplasm"/>
    <property type="evidence" value="ECO:0007669"/>
    <property type="project" value="UniProtKB-SubCell"/>
</dbReference>
<evidence type="ECO:0000256" key="4">
    <source>
        <dbReference type="ARBA" id="ARBA00022737"/>
    </source>
</evidence>
<dbReference type="PROSITE" id="PS50102">
    <property type="entry name" value="RRM"/>
    <property type="match status" value="3"/>
</dbReference>
<comment type="subcellular location">
    <subcellularLocation>
        <location evidence="1">Nucleus</location>
        <location evidence="1">Nucleoplasm</location>
    </subcellularLocation>
</comment>
<evidence type="ECO:0000256" key="6">
    <source>
        <dbReference type="ARBA" id="ARBA00022884"/>
    </source>
</evidence>
<dbReference type="InterPro" id="IPR012996">
    <property type="entry name" value="Znf_CHHC"/>
</dbReference>